<protein>
    <submittedName>
        <fullName evidence="6">LysR family transcriptional regulator</fullName>
    </submittedName>
</protein>
<evidence type="ECO:0000313" key="7">
    <source>
        <dbReference type="Proteomes" id="UP000261704"/>
    </source>
</evidence>
<keyword evidence="4" id="KW-0804">Transcription</keyword>
<comment type="similarity">
    <text evidence="1">Belongs to the LysR transcriptional regulatory family.</text>
</comment>
<dbReference type="Pfam" id="PF00126">
    <property type="entry name" value="HTH_1"/>
    <property type="match status" value="1"/>
</dbReference>
<dbReference type="InterPro" id="IPR000847">
    <property type="entry name" value="LysR_HTH_N"/>
</dbReference>
<dbReference type="OrthoDB" id="9798121at2"/>
<dbReference type="GO" id="GO:0043565">
    <property type="term" value="F:sequence-specific DNA binding"/>
    <property type="evidence" value="ECO:0007669"/>
    <property type="project" value="TreeGrafter"/>
</dbReference>
<accession>A0A347UCD8</accession>
<dbReference type="EMBL" id="CP032125">
    <property type="protein sequence ID" value="AXX96516.1"/>
    <property type="molecule type" value="Genomic_DNA"/>
</dbReference>
<dbReference type="FunFam" id="1.10.10.10:FF:000001">
    <property type="entry name" value="LysR family transcriptional regulator"/>
    <property type="match status" value="1"/>
</dbReference>
<evidence type="ECO:0000313" key="6">
    <source>
        <dbReference type="EMBL" id="AXX96516.1"/>
    </source>
</evidence>
<keyword evidence="2" id="KW-0805">Transcription regulation</keyword>
<dbReference type="PANTHER" id="PTHR30537">
    <property type="entry name" value="HTH-TYPE TRANSCRIPTIONAL REGULATOR"/>
    <property type="match status" value="1"/>
</dbReference>
<dbReference type="SUPFAM" id="SSF46785">
    <property type="entry name" value="Winged helix' DNA-binding domain"/>
    <property type="match status" value="1"/>
</dbReference>
<keyword evidence="3" id="KW-0238">DNA-binding</keyword>
<evidence type="ECO:0000256" key="4">
    <source>
        <dbReference type="ARBA" id="ARBA00023163"/>
    </source>
</evidence>
<dbReference type="GO" id="GO:0003700">
    <property type="term" value="F:DNA-binding transcription factor activity"/>
    <property type="evidence" value="ECO:0007669"/>
    <property type="project" value="InterPro"/>
</dbReference>
<gene>
    <name evidence="6" type="ORF">BAR1_00340</name>
</gene>
<reference evidence="6 7" key="1">
    <citation type="submission" date="2018-09" db="EMBL/GenBank/DDBJ databases">
        <title>Profundibacter amoris BAR1 gen. nov., sp. nov., a new member of the Roseobacter clade isolated at Lokis Castle Vent Field on the Arctic Mid-Oceanic Ridge.</title>
        <authorList>
            <person name="Le Moine Bauer S."/>
            <person name="Sjoeberg A.G."/>
            <person name="L'Haridon S."/>
            <person name="Stokke R."/>
            <person name="Roalkvam I."/>
            <person name="Steen I.H."/>
            <person name="Dahle H."/>
        </authorList>
    </citation>
    <scope>NUCLEOTIDE SEQUENCE [LARGE SCALE GENOMIC DNA]</scope>
    <source>
        <strain evidence="6 7">BAR1</strain>
    </source>
</reference>
<feature type="domain" description="HTH lysR-type" evidence="5">
    <location>
        <begin position="8"/>
        <end position="65"/>
    </location>
</feature>
<dbReference type="AlphaFoldDB" id="A0A347UCD8"/>
<dbReference type="SUPFAM" id="SSF53850">
    <property type="entry name" value="Periplasmic binding protein-like II"/>
    <property type="match status" value="1"/>
</dbReference>
<dbReference type="Gene3D" id="1.10.10.10">
    <property type="entry name" value="Winged helix-like DNA-binding domain superfamily/Winged helix DNA-binding domain"/>
    <property type="match status" value="1"/>
</dbReference>
<evidence type="ECO:0000256" key="3">
    <source>
        <dbReference type="ARBA" id="ARBA00023125"/>
    </source>
</evidence>
<evidence type="ECO:0000256" key="1">
    <source>
        <dbReference type="ARBA" id="ARBA00009437"/>
    </source>
</evidence>
<proteinExistence type="inferred from homology"/>
<name>A0A347UCD8_9RHOB</name>
<dbReference type="RefSeq" id="WP_118941174.1">
    <property type="nucleotide sequence ID" value="NZ_CP032125.1"/>
</dbReference>
<dbReference type="InterPro" id="IPR036390">
    <property type="entry name" value="WH_DNA-bd_sf"/>
</dbReference>
<dbReference type="GO" id="GO:0006351">
    <property type="term" value="P:DNA-templated transcription"/>
    <property type="evidence" value="ECO:0007669"/>
    <property type="project" value="TreeGrafter"/>
</dbReference>
<dbReference type="Proteomes" id="UP000261704">
    <property type="component" value="Chromosome"/>
</dbReference>
<dbReference type="InterPro" id="IPR005119">
    <property type="entry name" value="LysR_subst-bd"/>
</dbReference>
<evidence type="ECO:0000256" key="2">
    <source>
        <dbReference type="ARBA" id="ARBA00023015"/>
    </source>
</evidence>
<evidence type="ECO:0000259" key="5">
    <source>
        <dbReference type="PROSITE" id="PS50931"/>
    </source>
</evidence>
<dbReference type="Pfam" id="PF03466">
    <property type="entry name" value="LysR_substrate"/>
    <property type="match status" value="1"/>
</dbReference>
<organism evidence="6 7">
    <name type="scientific">Profundibacter amoris</name>
    <dbReference type="NCBI Taxonomy" id="2171755"/>
    <lineage>
        <taxon>Bacteria</taxon>
        <taxon>Pseudomonadati</taxon>
        <taxon>Pseudomonadota</taxon>
        <taxon>Alphaproteobacteria</taxon>
        <taxon>Rhodobacterales</taxon>
        <taxon>Paracoccaceae</taxon>
        <taxon>Profundibacter</taxon>
    </lineage>
</organism>
<dbReference type="KEGG" id="pamo:BAR1_00340"/>
<dbReference type="InterPro" id="IPR036388">
    <property type="entry name" value="WH-like_DNA-bd_sf"/>
</dbReference>
<sequence>MDKSLANLDWSLMQSFLAVAEGGSLSAAARRLGASQPTLGRQIRQAEQQLGVTLFTRKSRGLQLTDIGQALLPAAQTMREAAGQMALAAAGQEQQIKGTVRITASVFVSHHILPPIIAHIVRQEPDIAIELTPNDASENLLFREADIAIRMYRPTQLDVVAKHLGDLPLGVFGSVDYLNRKGRPETIEEMLNDHDLIGYDADEQILRGMRQMGQDAQRDWFHVRCDNNVVYWELLRAGCGLGFSQIYVAMDDPQVEQVLPDLPIPPLPVWLVAHQAMRQTPRIRHVWDMLANGLSPFVS</sequence>
<dbReference type="PROSITE" id="PS50931">
    <property type="entry name" value="HTH_LYSR"/>
    <property type="match status" value="1"/>
</dbReference>
<dbReference type="PRINTS" id="PR00039">
    <property type="entry name" value="HTHLYSR"/>
</dbReference>
<dbReference type="PANTHER" id="PTHR30537:SF3">
    <property type="entry name" value="TRANSCRIPTIONAL REGULATORY PROTEIN"/>
    <property type="match status" value="1"/>
</dbReference>
<dbReference type="Gene3D" id="3.40.190.290">
    <property type="match status" value="1"/>
</dbReference>
<dbReference type="InterPro" id="IPR058163">
    <property type="entry name" value="LysR-type_TF_proteobact-type"/>
</dbReference>
<keyword evidence="7" id="KW-1185">Reference proteome</keyword>